<dbReference type="AlphaFoldDB" id="C7GIG6"/>
<organism evidence="1 2">
    <name type="scientific">Roseburia intestinalis L1-82</name>
    <dbReference type="NCBI Taxonomy" id="536231"/>
    <lineage>
        <taxon>Bacteria</taxon>
        <taxon>Bacillati</taxon>
        <taxon>Bacillota</taxon>
        <taxon>Clostridia</taxon>
        <taxon>Lachnospirales</taxon>
        <taxon>Lachnospiraceae</taxon>
        <taxon>Roseburia</taxon>
    </lineage>
</organism>
<feature type="non-terminal residue" evidence="1">
    <location>
        <position position="73"/>
    </location>
</feature>
<dbReference type="EMBL" id="ABYJ02000379">
    <property type="protein sequence ID" value="EEU98387.1"/>
    <property type="molecule type" value="Genomic_DNA"/>
</dbReference>
<proteinExistence type="predicted"/>
<comment type="caution">
    <text evidence="1">The sequence shown here is derived from an EMBL/GenBank/DDBJ whole genome shotgun (WGS) entry which is preliminary data.</text>
</comment>
<sequence length="73" mass="8408">MVKKGNFNRAPLGCFFKIYRYWYTDLLFEVKFDIVGEHLPDDSDKFAGTMPKCIVMRPAFSPLGIIISLEGCR</sequence>
<dbReference type="Proteomes" id="UP000004828">
    <property type="component" value="Unassembled WGS sequence"/>
</dbReference>
<protein>
    <submittedName>
        <fullName evidence="1">Uncharacterized protein</fullName>
    </submittedName>
</protein>
<evidence type="ECO:0000313" key="1">
    <source>
        <dbReference type="EMBL" id="EEU98387.1"/>
    </source>
</evidence>
<gene>
    <name evidence="1" type="ORF">ROSINTL182_09738</name>
</gene>
<evidence type="ECO:0000313" key="2">
    <source>
        <dbReference type="Proteomes" id="UP000004828"/>
    </source>
</evidence>
<name>C7GIG6_9FIRM</name>
<accession>C7GIG6</accession>
<reference evidence="1 2" key="1">
    <citation type="submission" date="2009-08" db="EMBL/GenBank/DDBJ databases">
        <authorList>
            <person name="Weinstock G."/>
            <person name="Sodergren E."/>
            <person name="Clifton S."/>
            <person name="Fulton L."/>
            <person name="Fulton B."/>
            <person name="Courtney L."/>
            <person name="Fronick C."/>
            <person name="Harrison M."/>
            <person name="Strong C."/>
            <person name="Farmer C."/>
            <person name="Delahaunty K."/>
            <person name="Markovic C."/>
            <person name="Hall O."/>
            <person name="Minx P."/>
            <person name="Tomlinson C."/>
            <person name="Mitreva M."/>
            <person name="Nelson J."/>
            <person name="Hou S."/>
            <person name="Wollam A."/>
            <person name="Pepin K.H."/>
            <person name="Johnson M."/>
            <person name="Bhonagiri V."/>
            <person name="Nash W.E."/>
            <person name="Warren W."/>
            <person name="Chinwalla A."/>
            <person name="Mardis E.R."/>
            <person name="Wilson R.K."/>
        </authorList>
    </citation>
    <scope>NUCLEOTIDE SEQUENCE [LARGE SCALE GENOMIC DNA]</scope>
    <source>
        <strain evidence="1 2">L1-82</strain>
    </source>
</reference>
<dbReference type="HOGENOM" id="CLU_2764113_0_0_9"/>